<evidence type="ECO:0000256" key="1">
    <source>
        <dbReference type="ARBA" id="ARBA00022553"/>
    </source>
</evidence>
<evidence type="ECO:0000256" key="5">
    <source>
        <dbReference type="ARBA" id="ARBA00023163"/>
    </source>
</evidence>
<feature type="modified residue" description="4-aspartylphosphate" evidence="6">
    <location>
        <position position="67"/>
    </location>
</feature>
<dbReference type="Proteomes" id="UP000198284">
    <property type="component" value="Unassembled WGS sequence"/>
</dbReference>
<sequence>MPTINTEIDPGNGGVNMHVLLVEDDPVLADGIERILSGQGMVADVVHNGVTADSLLQRQEVAAVVLDIGLPGMDGFEIVRRLRARGSTVPVLLLTARDAIQDRVHGLELGADDYLVKPFAAPELVARLKALVRRSGPRVTELQIGGLVLDTFAKRARVNGQPLELSAREWAVLEYLMRQASRVVSKQQIIDAILPWGEEVTLNAVEVYVSRIRSKIAEAGVSIRTIRGFGYMLESAAP</sequence>
<dbReference type="GO" id="GO:0000976">
    <property type="term" value="F:transcription cis-regulatory region binding"/>
    <property type="evidence" value="ECO:0007669"/>
    <property type="project" value="TreeGrafter"/>
</dbReference>
<protein>
    <submittedName>
        <fullName evidence="10">Two component transcriptional regulator, winged helix family</fullName>
    </submittedName>
</protein>
<dbReference type="GO" id="GO:0000156">
    <property type="term" value="F:phosphorelay response regulator activity"/>
    <property type="evidence" value="ECO:0007669"/>
    <property type="project" value="TreeGrafter"/>
</dbReference>
<keyword evidence="5" id="KW-0804">Transcription</keyword>
<dbReference type="InterPro" id="IPR001789">
    <property type="entry name" value="Sig_transdc_resp-reg_receiver"/>
</dbReference>
<reference evidence="10 11" key="1">
    <citation type="submission" date="2017-06" db="EMBL/GenBank/DDBJ databases">
        <authorList>
            <person name="Kim H.J."/>
            <person name="Triplett B.A."/>
        </authorList>
    </citation>
    <scope>NUCLEOTIDE SEQUENCE [LARGE SCALE GENOMIC DNA]</scope>
    <source>
        <strain evidence="10 11">U15</strain>
    </source>
</reference>
<dbReference type="SUPFAM" id="SSF46894">
    <property type="entry name" value="C-terminal effector domain of the bipartite response regulators"/>
    <property type="match status" value="1"/>
</dbReference>
<feature type="DNA-binding region" description="OmpR/PhoB-type" evidence="7">
    <location>
        <begin position="139"/>
        <end position="235"/>
    </location>
</feature>
<accession>A0A239JNT4</accession>
<dbReference type="Gene3D" id="3.40.50.2300">
    <property type="match status" value="1"/>
</dbReference>
<evidence type="ECO:0000256" key="4">
    <source>
        <dbReference type="ARBA" id="ARBA00023125"/>
    </source>
</evidence>
<dbReference type="PROSITE" id="PS50110">
    <property type="entry name" value="RESPONSE_REGULATORY"/>
    <property type="match status" value="1"/>
</dbReference>
<dbReference type="GO" id="GO:0032993">
    <property type="term" value="C:protein-DNA complex"/>
    <property type="evidence" value="ECO:0007669"/>
    <property type="project" value="TreeGrafter"/>
</dbReference>
<name>A0A239JNT4_9BURK</name>
<keyword evidence="3" id="KW-0805">Transcription regulation</keyword>
<dbReference type="Gene3D" id="6.10.250.690">
    <property type="match status" value="1"/>
</dbReference>
<evidence type="ECO:0000256" key="7">
    <source>
        <dbReference type="PROSITE-ProRule" id="PRU01091"/>
    </source>
</evidence>
<dbReference type="InterPro" id="IPR001867">
    <property type="entry name" value="OmpR/PhoB-type_DNA-bd"/>
</dbReference>
<evidence type="ECO:0000256" key="2">
    <source>
        <dbReference type="ARBA" id="ARBA00023012"/>
    </source>
</evidence>
<dbReference type="GO" id="GO:0006355">
    <property type="term" value="P:regulation of DNA-templated transcription"/>
    <property type="evidence" value="ECO:0007669"/>
    <property type="project" value="InterPro"/>
</dbReference>
<keyword evidence="4 7" id="KW-0238">DNA-binding</keyword>
<keyword evidence="11" id="KW-1185">Reference proteome</keyword>
<gene>
    <name evidence="10" type="ORF">SAMN06265795_11321</name>
</gene>
<evidence type="ECO:0000259" key="9">
    <source>
        <dbReference type="PROSITE" id="PS51755"/>
    </source>
</evidence>
<dbReference type="Pfam" id="PF00486">
    <property type="entry name" value="Trans_reg_C"/>
    <property type="match status" value="1"/>
</dbReference>
<dbReference type="PANTHER" id="PTHR48111">
    <property type="entry name" value="REGULATOR OF RPOS"/>
    <property type="match status" value="1"/>
</dbReference>
<dbReference type="PROSITE" id="PS51755">
    <property type="entry name" value="OMPR_PHOB"/>
    <property type="match status" value="1"/>
</dbReference>
<dbReference type="SUPFAM" id="SSF52172">
    <property type="entry name" value="CheY-like"/>
    <property type="match status" value="1"/>
</dbReference>
<dbReference type="PANTHER" id="PTHR48111:SF67">
    <property type="entry name" value="TRANSCRIPTIONAL REGULATORY PROTEIN TCTD"/>
    <property type="match status" value="1"/>
</dbReference>
<evidence type="ECO:0000313" key="10">
    <source>
        <dbReference type="EMBL" id="SNT07202.1"/>
    </source>
</evidence>
<dbReference type="SMART" id="SM00448">
    <property type="entry name" value="REC"/>
    <property type="match status" value="1"/>
</dbReference>
<evidence type="ECO:0000256" key="3">
    <source>
        <dbReference type="ARBA" id="ARBA00023015"/>
    </source>
</evidence>
<feature type="domain" description="Response regulatory" evidence="8">
    <location>
        <begin position="18"/>
        <end position="132"/>
    </location>
</feature>
<dbReference type="Pfam" id="PF00072">
    <property type="entry name" value="Response_reg"/>
    <property type="match status" value="1"/>
</dbReference>
<dbReference type="Gene3D" id="1.10.10.10">
    <property type="entry name" value="Winged helix-like DNA-binding domain superfamily/Winged helix DNA-binding domain"/>
    <property type="match status" value="1"/>
</dbReference>
<dbReference type="SMART" id="SM00862">
    <property type="entry name" value="Trans_reg_C"/>
    <property type="match status" value="1"/>
</dbReference>
<evidence type="ECO:0000256" key="6">
    <source>
        <dbReference type="PROSITE-ProRule" id="PRU00169"/>
    </source>
</evidence>
<dbReference type="EMBL" id="FZOT01000013">
    <property type="protein sequence ID" value="SNT07202.1"/>
    <property type="molecule type" value="Genomic_DNA"/>
</dbReference>
<keyword evidence="2" id="KW-0902">Two-component regulatory system</keyword>
<evidence type="ECO:0000313" key="11">
    <source>
        <dbReference type="Proteomes" id="UP000198284"/>
    </source>
</evidence>
<dbReference type="FunFam" id="3.40.50.2300:FF:000002">
    <property type="entry name" value="DNA-binding response regulator PhoP"/>
    <property type="match status" value="1"/>
</dbReference>
<dbReference type="InterPro" id="IPR039420">
    <property type="entry name" value="WalR-like"/>
</dbReference>
<dbReference type="CDD" id="cd00383">
    <property type="entry name" value="trans_reg_C"/>
    <property type="match status" value="1"/>
</dbReference>
<feature type="domain" description="OmpR/PhoB-type" evidence="9">
    <location>
        <begin position="139"/>
        <end position="235"/>
    </location>
</feature>
<dbReference type="InterPro" id="IPR011006">
    <property type="entry name" value="CheY-like_superfamily"/>
</dbReference>
<keyword evidence="1 6" id="KW-0597">Phosphoprotein</keyword>
<dbReference type="GO" id="GO:0005829">
    <property type="term" value="C:cytosol"/>
    <property type="evidence" value="ECO:0007669"/>
    <property type="project" value="TreeGrafter"/>
</dbReference>
<dbReference type="InterPro" id="IPR016032">
    <property type="entry name" value="Sig_transdc_resp-reg_C-effctor"/>
</dbReference>
<organism evidence="10 11">
    <name type="scientific">Noviherbaspirillum humi</name>
    <dbReference type="NCBI Taxonomy" id="1688639"/>
    <lineage>
        <taxon>Bacteria</taxon>
        <taxon>Pseudomonadati</taxon>
        <taxon>Pseudomonadota</taxon>
        <taxon>Betaproteobacteria</taxon>
        <taxon>Burkholderiales</taxon>
        <taxon>Oxalobacteraceae</taxon>
        <taxon>Noviherbaspirillum</taxon>
    </lineage>
</organism>
<dbReference type="InterPro" id="IPR036388">
    <property type="entry name" value="WH-like_DNA-bd_sf"/>
</dbReference>
<proteinExistence type="predicted"/>
<dbReference type="AlphaFoldDB" id="A0A239JNT4"/>
<evidence type="ECO:0000259" key="8">
    <source>
        <dbReference type="PROSITE" id="PS50110"/>
    </source>
</evidence>
<dbReference type="CDD" id="cd17624">
    <property type="entry name" value="REC_OmpR_PmrA-like"/>
    <property type="match status" value="1"/>
</dbReference>